<evidence type="ECO:0000256" key="9">
    <source>
        <dbReference type="ARBA" id="ARBA00022755"/>
    </source>
</evidence>
<comment type="catalytic activity">
    <reaction evidence="14 15">
        <text>2-formamido-N(1)-(5-O-phospho-beta-D-ribosyl)acetamidine + ATP = 5-amino-1-(5-phospho-beta-D-ribosyl)imidazole + ADP + phosphate + H(+)</text>
        <dbReference type="Rhea" id="RHEA:23032"/>
        <dbReference type="ChEBI" id="CHEBI:15378"/>
        <dbReference type="ChEBI" id="CHEBI:30616"/>
        <dbReference type="ChEBI" id="CHEBI:43474"/>
        <dbReference type="ChEBI" id="CHEBI:137981"/>
        <dbReference type="ChEBI" id="CHEBI:147287"/>
        <dbReference type="ChEBI" id="CHEBI:456216"/>
        <dbReference type="EC" id="6.3.3.1"/>
    </reaction>
</comment>
<comment type="caution">
    <text evidence="18">The sequence shown here is derived from an EMBL/GenBank/DDBJ whole genome shotgun (WGS) entry which is preliminary data.</text>
</comment>
<evidence type="ECO:0000256" key="2">
    <source>
        <dbReference type="ARBA" id="ARBA00004686"/>
    </source>
</evidence>
<dbReference type="InterPro" id="IPR036676">
    <property type="entry name" value="PurM-like_C_sf"/>
</dbReference>
<dbReference type="InterPro" id="IPR010918">
    <property type="entry name" value="PurM-like_C_dom"/>
</dbReference>
<dbReference type="HAMAP" id="MF_00741">
    <property type="entry name" value="AIRS"/>
    <property type="match status" value="1"/>
</dbReference>
<proteinExistence type="inferred from homology"/>
<dbReference type="Gene3D" id="3.30.1330.10">
    <property type="entry name" value="PurM-like, N-terminal domain"/>
    <property type="match status" value="1"/>
</dbReference>
<dbReference type="InterPro" id="IPR004733">
    <property type="entry name" value="PurM_cligase"/>
</dbReference>
<dbReference type="EMBL" id="MOEN01000028">
    <property type="protein sequence ID" value="OMH40101.1"/>
    <property type="molecule type" value="Genomic_DNA"/>
</dbReference>
<dbReference type="GO" id="GO:0005829">
    <property type="term" value="C:cytosol"/>
    <property type="evidence" value="ECO:0007669"/>
    <property type="project" value="TreeGrafter"/>
</dbReference>
<protein>
    <recommendedName>
        <fullName evidence="5 15">Phosphoribosylformylglycinamidine cyclo-ligase</fullName>
        <ecNumber evidence="4 15">6.3.3.1</ecNumber>
    </recommendedName>
    <alternativeName>
        <fullName evidence="12 15">AIR synthase</fullName>
    </alternativeName>
    <alternativeName>
        <fullName evidence="13 15">AIRS</fullName>
    </alternativeName>
    <alternativeName>
        <fullName evidence="11 15">Phosphoribosyl-aminoimidazole synthetase</fullName>
    </alternativeName>
</protein>
<comment type="subcellular location">
    <subcellularLocation>
        <location evidence="1 15">Cytoplasm</location>
    </subcellularLocation>
</comment>
<feature type="domain" description="PurM-like N-terminal" evidence="16">
    <location>
        <begin position="59"/>
        <end position="164"/>
    </location>
</feature>
<dbReference type="EC" id="6.3.3.1" evidence="4 15"/>
<evidence type="ECO:0000256" key="7">
    <source>
        <dbReference type="ARBA" id="ARBA00022598"/>
    </source>
</evidence>
<dbReference type="PANTHER" id="PTHR10520:SF12">
    <property type="entry name" value="TRIFUNCTIONAL PURINE BIOSYNTHETIC PROTEIN ADENOSINE-3"/>
    <property type="match status" value="1"/>
</dbReference>
<keyword evidence="6 15" id="KW-0963">Cytoplasm</keyword>
<evidence type="ECO:0000259" key="16">
    <source>
        <dbReference type="Pfam" id="PF00586"/>
    </source>
</evidence>
<dbReference type="GO" id="GO:0046084">
    <property type="term" value="P:adenine biosynthetic process"/>
    <property type="evidence" value="ECO:0007669"/>
    <property type="project" value="TreeGrafter"/>
</dbReference>
<evidence type="ECO:0000256" key="13">
    <source>
        <dbReference type="ARBA" id="ARBA00033093"/>
    </source>
</evidence>
<keyword evidence="9 15" id="KW-0658">Purine biosynthesis</keyword>
<comment type="pathway">
    <text evidence="2 15">Purine metabolism; IMP biosynthesis via de novo pathway; 5-amino-1-(5-phospho-D-ribosyl)imidazole from N(2)-formyl-N(1)-(5-phospho-D-ribosyl)glycinamide: step 2/2.</text>
</comment>
<evidence type="ECO:0000256" key="1">
    <source>
        <dbReference type="ARBA" id="ARBA00004496"/>
    </source>
</evidence>
<dbReference type="GO" id="GO:0004637">
    <property type="term" value="F:phosphoribosylamine-glycine ligase activity"/>
    <property type="evidence" value="ECO:0007669"/>
    <property type="project" value="TreeGrafter"/>
</dbReference>
<evidence type="ECO:0000256" key="5">
    <source>
        <dbReference type="ARBA" id="ARBA00020367"/>
    </source>
</evidence>
<dbReference type="RefSeq" id="WP_076713383.1">
    <property type="nucleotide sequence ID" value="NZ_MOEN01000028.1"/>
</dbReference>
<dbReference type="OrthoDB" id="9802507at2"/>
<evidence type="ECO:0000256" key="6">
    <source>
        <dbReference type="ARBA" id="ARBA00022490"/>
    </source>
</evidence>
<gene>
    <name evidence="15" type="primary">purM</name>
    <name evidence="18" type="ORF">BLW93_06990</name>
</gene>
<dbReference type="GO" id="GO:0005524">
    <property type="term" value="F:ATP binding"/>
    <property type="evidence" value="ECO:0007669"/>
    <property type="project" value="UniProtKB-KW"/>
</dbReference>
<evidence type="ECO:0000256" key="11">
    <source>
        <dbReference type="ARBA" id="ARBA00031908"/>
    </source>
</evidence>
<evidence type="ECO:0000256" key="3">
    <source>
        <dbReference type="ARBA" id="ARBA00010280"/>
    </source>
</evidence>
<dbReference type="STRING" id="1914305.BLW93_06990"/>
<dbReference type="NCBIfam" id="TIGR00878">
    <property type="entry name" value="purM"/>
    <property type="match status" value="1"/>
</dbReference>
<dbReference type="InterPro" id="IPR016188">
    <property type="entry name" value="PurM-like_N"/>
</dbReference>
<dbReference type="AlphaFoldDB" id="A0A1R1MJW5"/>
<feature type="domain" description="PurM-like C-terminal" evidence="17">
    <location>
        <begin position="176"/>
        <end position="341"/>
    </location>
</feature>
<dbReference type="GO" id="GO:0004641">
    <property type="term" value="F:phosphoribosylformylglycinamidine cyclo-ligase activity"/>
    <property type="evidence" value="ECO:0007669"/>
    <property type="project" value="UniProtKB-UniRule"/>
</dbReference>
<dbReference type="CDD" id="cd02196">
    <property type="entry name" value="PurM"/>
    <property type="match status" value="1"/>
</dbReference>
<keyword evidence="19" id="KW-1185">Reference proteome</keyword>
<dbReference type="SUPFAM" id="SSF55326">
    <property type="entry name" value="PurM N-terminal domain-like"/>
    <property type="match status" value="1"/>
</dbReference>
<reference evidence="18 19" key="1">
    <citation type="submission" date="2016-10" db="EMBL/GenBank/DDBJ databases">
        <title>Genome sequence of a sulfur-reducing bacterium Desulfurobacterium indicum K6013.</title>
        <authorList>
            <person name="Cao J."/>
            <person name="Shao Z."/>
            <person name="Alain K."/>
            <person name="Jebbar M."/>
        </authorList>
    </citation>
    <scope>NUCLEOTIDE SEQUENCE [LARGE SCALE GENOMIC DNA]</scope>
    <source>
        <strain evidence="18 19">K6013</strain>
    </source>
</reference>
<dbReference type="Proteomes" id="UP000187408">
    <property type="component" value="Unassembled WGS sequence"/>
</dbReference>
<keyword evidence="7 15" id="KW-0436">Ligase</keyword>
<evidence type="ECO:0000256" key="15">
    <source>
        <dbReference type="HAMAP-Rule" id="MF_00741"/>
    </source>
</evidence>
<sequence>MKNEKKLTYKDAGVDIEAGDALVERIKPFAKKTFDSNVLAGIGGFGAGYLIPEGYKKPVLVSGTDGVGTKLKVAQMANVHDTVGIDLVAMCVNDILTVGAKPLFFLDYFATGKLSVDTAADVVKGIAKGCEIAGCALIGGETAEMPDFYPEGEYDLAGFVVGIVDMDKYITGEKIKPGDIVIGVASSGIHSNGYSLVRKLFFDILKLNINNTVDELGKTVAEILLTPTKIYVKPILHLISKVNVKGLAHITGGGIPGNLARILPNGTKAVIDKNTWEIPPIFRFIQEKGNVPEEEMFKTFNMGIGMCIIVSPEDTEKTVSTLEAQGERAFVIGKIEKGNKKVEIK</sequence>
<keyword evidence="8 15" id="KW-0547">Nucleotide-binding</keyword>
<name>A0A1R1MJW5_9BACT</name>
<organism evidence="18 19">
    <name type="scientific">Desulfurobacterium indicum</name>
    <dbReference type="NCBI Taxonomy" id="1914305"/>
    <lineage>
        <taxon>Bacteria</taxon>
        <taxon>Pseudomonadati</taxon>
        <taxon>Aquificota</taxon>
        <taxon>Aquificia</taxon>
        <taxon>Desulfurobacteriales</taxon>
        <taxon>Desulfurobacteriaceae</taxon>
        <taxon>Desulfurobacterium</taxon>
    </lineage>
</organism>
<dbReference type="InterPro" id="IPR036921">
    <property type="entry name" value="PurM-like_N_sf"/>
</dbReference>
<evidence type="ECO:0000313" key="18">
    <source>
        <dbReference type="EMBL" id="OMH40101.1"/>
    </source>
</evidence>
<dbReference type="SUPFAM" id="SSF56042">
    <property type="entry name" value="PurM C-terminal domain-like"/>
    <property type="match status" value="1"/>
</dbReference>
<dbReference type="GO" id="GO:0006189">
    <property type="term" value="P:'de novo' IMP biosynthetic process"/>
    <property type="evidence" value="ECO:0007669"/>
    <property type="project" value="UniProtKB-UniRule"/>
</dbReference>
<dbReference type="FunFam" id="3.90.650.10:FF:000011">
    <property type="entry name" value="Phosphoribosylformylglycinamidine cyclo-ligase"/>
    <property type="match status" value="1"/>
</dbReference>
<evidence type="ECO:0000256" key="4">
    <source>
        <dbReference type="ARBA" id="ARBA00013047"/>
    </source>
</evidence>
<dbReference type="FunFam" id="3.30.1330.10:FF:000001">
    <property type="entry name" value="Phosphoribosylformylglycinamidine cyclo-ligase"/>
    <property type="match status" value="1"/>
</dbReference>
<evidence type="ECO:0000256" key="14">
    <source>
        <dbReference type="ARBA" id="ARBA00049057"/>
    </source>
</evidence>
<accession>A0A1R1MJW5</accession>
<evidence type="ECO:0000256" key="8">
    <source>
        <dbReference type="ARBA" id="ARBA00022741"/>
    </source>
</evidence>
<dbReference type="PANTHER" id="PTHR10520">
    <property type="entry name" value="TRIFUNCTIONAL PURINE BIOSYNTHETIC PROTEIN ADENOSINE-3-RELATED"/>
    <property type="match status" value="1"/>
</dbReference>
<dbReference type="Gene3D" id="3.90.650.10">
    <property type="entry name" value="PurM-like C-terminal domain"/>
    <property type="match status" value="1"/>
</dbReference>
<evidence type="ECO:0000313" key="19">
    <source>
        <dbReference type="Proteomes" id="UP000187408"/>
    </source>
</evidence>
<dbReference type="Pfam" id="PF00586">
    <property type="entry name" value="AIRS"/>
    <property type="match status" value="1"/>
</dbReference>
<comment type="similarity">
    <text evidence="3 15">Belongs to the AIR synthase family.</text>
</comment>
<dbReference type="Pfam" id="PF02769">
    <property type="entry name" value="AIRS_C"/>
    <property type="match status" value="1"/>
</dbReference>
<evidence type="ECO:0000256" key="10">
    <source>
        <dbReference type="ARBA" id="ARBA00022840"/>
    </source>
</evidence>
<evidence type="ECO:0000256" key="12">
    <source>
        <dbReference type="ARBA" id="ARBA00032931"/>
    </source>
</evidence>
<keyword evidence="10 15" id="KW-0067">ATP-binding</keyword>
<dbReference type="UniPathway" id="UPA00074">
    <property type="reaction ID" value="UER00129"/>
</dbReference>
<evidence type="ECO:0000259" key="17">
    <source>
        <dbReference type="Pfam" id="PF02769"/>
    </source>
</evidence>